<dbReference type="InterPro" id="IPR029787">
    <property type="entry name" value="Nucleotide_cyclase"/>
</dbReference>
<evidence type="ECO:0000259" key="6">
    <source>
        <dbReference type="PROSITE" id="PS50887"/>
    </source>
</evidence>
<feature type="domain" description="GGDEF" evidence="6">
    <location>
        <begin position="441"/>
        <end position="575"/>
    </location>
</feature>
<sequence>MQNALKFLVFISILLYQASGFASEQARLSQSYDKRFSDRAESLRLLQTIDESRLSDSDKNKFTYLSLYHDIFAGKITSSVRDLKTLNDTVDDPELKLTILGTLLSAHVGVKDWHAGFADVDKVQAIFDDYPHLAGSEDGLRTSNGVGIFLNAAEEYERAAAIAESVIARTELPSTLCIAHNILVQALENRSEFEKFDRVHEQGIKHCNEASMSYIVLSLNYSKVMQKSQIWSKSRTIDYALQQLDIALEEGFLPLIHSFQSFLAGQYCEIEDFQECLSMAYAVIRTGSDNGYIVPRLFSYEYAAIASAELGYFENAHTYWEAFSVLQRQYYSDLAARQIAVQNARFNDQAKEAQIALLDKENSLLQTEAKLSAEQIQNSLLALALSAFLLIALLLWSWRAMIVQKKLKVMAREDSLTHIANRGYFTELARIALEKSKPIKQTVTIILFDLDHFKRINDNYGHHVGDWALKSAVRAVEGALGNSATVGRVGGEEFAIFAEGLSLEEATELAEKCRGAIETIDPEAIHRTKFSLTASFGVCDTTQVGYNYDTLYTAADLALYQSKTRGRNRVYVYTHLTDGE</sequence>
<dbReference type="Pfam" id="PF00990">
    <property type="entry name" value="GGDEF"/>
    <property type="match status" value="1"/>
</dbReference>
<protein>
    <recommendedName>
        <fullName evidence="2">diguanylate cyclase</fullName>
        <ecNumber evidence="2">2.7.7.65</ecNumber>
    </recommendedName>
</protein>
<feature type="signal peptide" evidence="5">
    <location>
        <begin position="1"/>
        <end position="22"/>
    </location>
</feature>
<evidence type="ECO:0000256" key="4">
    <source>
        <dbReference type="SAM" id="Phobius"/>
    </source>
</evidence>
<keyword evidence="5" id="KW-0732">Signal</keyword>
<dbReference type="CDD" id="cd01949">
    <property type="entry name" value="GGDEF"/>
    <property type="match status" value="1"/>
</dbReference>
<dbReference type="SMART" id="SM00267">
    <property type="entry name" value="GGDEF"/>
    <property type="match status" value="1"/>
</dbReference>
<dbReference type="GO" id="GO:0043709">
    <property type="term" value="P:cell adhesion involved in single-species biofilm formation"/>
    <property type="evidence" value="ECO:0007669"/>
    <property type="project" value="TreeGrafter"/>
</dbReference>
<dbReference type="GO" id="GO:0005886">
    <property type="term" value="C:plasma membrane"/>
    <property type="evidence" value="ECO:0007669"/>
    <property type="project" value="TreeGrafter"/>
</dbReference>
<comment type="catalytic activity">
    <reaction evidence="3">
        <text>2 GTP = 3',3'-c-di-GMP + 2 diphosphate</text>
        <dbReference type="Rhea" id="RHEA:24898"/>
        <dbReference type="ChEBI" id="CHEBI:33019"/>
        <dbReference type="ChEBI" id="CHEBI:37565"/>
        <dbReference type="ChEBI" id="CHEBI:58805"/>
        <dbReference type="EC" id="2.7.7.65"/>
    </reaction>
</comment>
<reference evidence="7 8" key="1">
    <citation type="submission" date="2018-11" db="EMBL/GenBank/DDBJ databases">
        <authorList>
            <person name="Ye M.-Q."/>
            <person name="Du Z.-J."/>
        </authorList>
    </citation>
    <scope>NUCLEOTIDE SEQUENCE [LARGE SCALE GENOMIC DNA]</scope>
    <source>
        <strain evidence="7 8">U0105</strain>
    </source>
</reference>
<gene>
    <name evidence="7" type="ORF">DRW07_05110</name>
</gene>
<evidence type="ECO:0000256" key="1">
    <source>
        <dbReference type="ARBA" id="ARBA00001946"/>
    </source>
</evidence>
<dbReference type="AlphaFoldDB" id="A0A3N5YFF8"/>
<feature type="transmembrane region" description="Helical" evidence="4">
    <location>
        <begin position="380"/>
        <end position="398"/>
    </location>
</feature>
<dbReference type="FunFam" id="3.30.70.270:FF:000001">
    <property type="entry name" value="Diguanylate cyclase domain protein"/>
    <property type="match status" value="1"/>
</dbReference>
<feature type="chain" id="PRO_5017950100" description="diguanylate cyclase" evidence="5">
    <location>
        <begin position="23"/>
        <end position="580"/>
    </location>
</feature>
<proteinExistence type="predicted"/>
<dbReference type="GO" id="GO:0052621">
    <property type="term" value="F:diguanylate cyclase activity"/>
    <property type="evidence" value="ECO:0007669"/>
    <property type="project" value="UniProtKB-EC"/>
</dbReference>
<dbReference type="OrthoDB" id="9803824at2"/>
<dbReference type="NCBIfam" id="TIGR00254">
    <property type="entry name" value="GGDEF"/>
    <property type="match status" value="1"/>
</dbReference>
<dbReference type="PANTHER" id="PTHR45138">
    <property type="entry name" value="REGULATORY COMPONENTS OF SENSORY TRANSDUCTION SYSTEM"/>
    <property type="match status" value="1"/>
</dbReference>
<dbReference type="PANTHER" id="PTHR45138:SF9">
    <property type="entry name" value="DIGUANYLATE CYCLASE DGCM-RELATED"/>
    <property type="match status" value="1"/>
</dbReference>
<comment type="caution">
    <text evidence="7">The sequence shown here is derived from an EMBL/GenBank/DDBJ whole genome shotgun (WGS) entry which is preliminary data.</text>
</comment>
<name>A0A3N5YFF8_9ALTE</name>
<dbReference type="Gene3D" id="3.30.70.270">
    <property type="match status" value="1"/>
</dbReference>
<dbReference type="InterPro" id="IPR000160">
    <property type="entry name" value="GGDEF_dom"/>
</dbReference>
<keyword evidence="4" id="KW-0472">Membrane</keyword>
<keyword evidence="4" id="KW-0812">Transmembrane</keyword>
<dbReference type="InterPro" id="IPR050469">
    <property type="entry name" value="Diguanylate_Cyclase"/>
</dbReference>
<evidence type="ECO:0000256" key="3">
    <source>
        <dbReference type="ARBA" id="ARBA00034247"/>
    </source>
</evidence>
<evidence type="ECO:0000256" key="5">
    <source>
        <dbReference type="SAM" id="SignalP"/>
    </source>
</evidence>
<dbReference type="GO" id="GO:1902201">
    <property type="term" value="P:negative regulation of bacterial-type flagellum-dependent cell motility"/>
    <property type="evidence" value="ECO:0007669"/>
    <property type="project" value="TreeGrafter"/>
</dbReference>
<dbReference type="PROSITE" id="PS50887">
    <property type="entry name" value="GGDEF"/>
    <property type="match status" value="1"/>
</dbReference>
<accession>A0A3N5YFF8</accession>
<dbReference type="EC" id="2.7.7.65" evidence="2"/>
<organism evidence="7 8">
    <name type="scientific">Alteromonas sediminis</name>
    <dbReference type="NCBI Taxonomy" id="2259342"/>
    <lineage>
        <taxon>Bacteria</taxon>
        <taxon>Pseudomonadati</taxon>
        <taxon>Pseudomonadota</taxon>
        <taxon>Gammaproteobacteria</taxon>
        <taxon>Alteromonadales</taxon>
        <taxon>Alteromonadaceae</taxon>
        <taxon>Alteromonas/Salinimonas group</taxon>
        <taxon>Alteromonas</taxon>
    </lineage>
</organism>
<keyword evidence="8" id="KW-1185">Reference proteome</keyword>
<dbReference type="EMBL" id="RPOK01000001">
    <property type="protein sequence ID" value="RPJ68775.1"/>
    <property type="molecule type" value="Genomic_DNA"/>
</dbReference>
<comment type="cofactor">
    <cofactor evidence="1">
        <name>Mg(2+)</name>
        <dbReference type="ChEBI" id="CHEBI:18420"/>
    </cofactor>
</comment>
<keyword evidence="4" id="KW-1133">Transmembrane helix</keyword>
<evidence type="ECO:0000313" key="8">
    <source>
        <dbReference type="Proteomes" id="UP000275281"/>
    </source>
</evidence>
<evidence type="ECO:0000256" key="2">
    <source>
        <dbReference type="ARBA" id="ARBA00012528"/>
    </source>
</evidence>
<dbReference type="InterPro" id="IPR043128">
    <property type="entry name" value="Rev_trsase/Diguanyl_cyclase"/>
</dbReference>
<dbReference type="RefSeq" id="WP_124026775.1">
    <property type="nucleotide sequence ID" value="NZ_JBHRSN010000005.1"/>
</dbReference>
<evidence type="ECO:0000313" key="7">
    <source>
        <dbReference type="EMBL" id="RPJ68775.1"/>
    </source>
</evidence>
<dbReference type="SUPFAM" id="SSF55073">
    <property type="entry name" value="Nucleotide cyclase"/>
    <property type="match status" value="1"/>
</dbReference>
<dbReference type="Proteomes" id="UP000275281">
    <property type="component" value="Unassembled WGS sequence"/>
</dbReference>